<organism evidence="31">
    <name type="scientific">Feline immunodeficiency virus</name>
    <dbReference type="NCBI Taxonomy" id="11673"/>
    <lineage>
        <taxon>Viruses</taxon>
        <taxon>Riboviria</taxon>
        <taxon>Pararnavirae</taxon>
        <taxon>Artverviricota</taxon>
        <taxon>Revtraviricetes</taxon>
        <taxon>Ortervirales</taxon>
        <taxon>Retroviridae</taxon>
        <taxon>Orthoretrovirinae</taxon>
        <taxon>Lentivirus</taxon>
        <taxon>Lentivirus felimdef</taxon>
    </lineage>
</organism>
<dbReference type="InterPro" id="IPR043128">
    <property type="entry name" value="Rev_trsase/Diguanyl_cyclase"/>
</dbReference>
<feature type="domain" description="Peptidase A2" evidence="25">
    <location>
        <begin position="88"/>
        <end position="169"/>
    </location>
</feature>
<comment type="function">
    <text evidence="21">During replicative cycle of retroviruses, the reverse-transcribed viral DNA is integrated into the host chromosome by the viral integrase enzyme. RNase H activity is associated with the reverse transcriptase.</text>
</comment>
<dbReference type="SUPFAM" id="SSF56672">
    <property type="entry name" value="DNA/RNA polymerases"/>
    <property type="match status" value="1"/>
</dbReference>
<dbReference type="InterPro" id="IPR018061">
    <property type="entry name" value="Retropepsins"/>
</dbReference>
<dbReference type="GO" id="GO:0046718">
    <property type="term" value="P:symbiont entry into host cell"/>
    <property type="evidence" value="ECO:0007669"/>
    <property type="project" value="UniProtKB-KW"/>
</dbReference>
<dbReference type="InterPro" id="IPR001995">
    <property type="entry name" value="Peptidase_A2_cat"/>
</dbReference>
<keyword evidence="11" id="KW-0378">Hydrolase</keyword>
<dbReference type="InterPro" id="IPR029054">
    <property type="entry name" value="dUTPase-like"/>
</dbReference>
<dbReference type="GO" id="GO:0004533">
    <property type="term" value="F:exoribonuclease H activity"/>
    <property type="evidence" value="ECO:0007669"/>
    <property type="project" value="UniProtKB-EC"/>
</dbReference>
<evidence type="ECO:0000256" key="12">
    <source>
        <dbReference type="ARBA" id="ARBA00022833"/>
    </source>
</evidence>
<evidence type="ECO:0000259" key="28">
    <source>
        <dbReference type="PROSITE" id="PS50879"/>
    </source>
</evidence>
<keyword evidence="6" id="KW-0540">Nuclease</keyword>
<dbReference type="InterPro" id="IPR033704">
    <property type="entry name" value="dUTPase_trimeric"/>
</dbReference>
<dbReference type="Pfam" id="PF06815">
    <property type="entry name" value="RVT_connect"/>
    <property type="match status" value="1"/>
</dbReference>
<feature type="domain" description="Integrase catalytic" evidence="29">
    <location>
        <begin position="925"/>
        <end position="1075"/>
    </location>
</feature>
<evidence type="ECO:0000259" key="27">
    <source>
        <dbReference type="PROSITE" id="PS50878"/>
    </source>
</evidence>
<keyword evidence="3" id="KW-0645">Protease</keyword>
<dbReference type="GO" id="GO:0075713">
    <property type="term" value="P:establishment of integrated proviral latency"/>
    <property type="evidence" value="ECO:0007669"/>
    <property type="project" value="UniProtKB-KW"/>
</dbReference>
<dbReference type="Gene3D" id="2.40.70.10">
    <property type="entry name" value="Acid Proteases"/>
    <property type="match status" value="1"/>
</dbReference>
<dbReference type="CDD" id="cd01645">
    <property type="entry name" value="RT_Rtv"/>
    <property type="match status" value="1"/>
</dbReference>
<evidence type="ECO:0000313" key="31">
    <source>
        <dbReference type="EMBL" id="AAU20798.1"/>
    </source>
</evidence>
<dbReference type="Gene3D" id="2.30.30.10">
    <property type="entry name" value="Integrase, C-terminal domain superfamily, retroviral"/>
    <property type="match status" value="1"/>
</dbReference>
<evidence type="ECO:0000256" key="23">
    <source>
        <dbReference type="PROSITE-ProRule" id="PRU00450"/>
    </source>
</evidence>
<sequence>MWQSRPYCNRLLGHAGKAAGKLAEGESCCPYQTSAAISNSSINNSESATMSINTAFGSSNGVPYGHLKRDIELIHRPRILIYVNGIPIRFLMDTGADITIMNAEDFNILNSIPDGIQTMIGVGGGKRGRKFRRVHLEIRDPNHRAQCLFGNMCILDDNSLTEPLLGRDNMVRFGAKLVMANISNKIPIVKVKMKDPSKGPKIKQWPLSKEKIEALTEIVYRLEKEGKVKRADPNNPWNTPIFCIKKKSGKWRMLIDFRTLNELTEKGAEVQLGLPHPAGLQERKQVTVLDIADAYFTIPLDPDYAPYTAFTLPKINNSGPGERFVWCGLPQGWVLSPLIYQSTLNNILKPFREQHPEIDLYQYMDDIYIGSDLGKKEHKQIVEELRKLLLWWGFETPEDKLQEQPPYKWMGYELYPRKWTIQTKELIIPEEPTLNELQKLVGIINWSSQIIPGLRIKALTNMMKGNQALDSKRRWTEEAKKEAEEAKLAIEQHTQLGYYDPQQQLHAKLSIVGPHCIGYQVYQKGSPDKILWYGKMNRQKKKAENTCDIALRAIYKIREESIVRLGKEPIYEIPCSREAWESNLINTPYLKACPPQVEYIHAAIMIQRSLSMIKEEPIRGAETWYIDGGRKKGQSAKAAYWTDKGKWEVMQIEGSNQRAEVMALLMALRSGGEEMNIVTDSQYILNILRQKPDLMEGLWQEILEEIEKKVAIFIDWVPGHKGIPGNTEVDNLCQTMMIISGNGILDKGEEDAGYDLLAEQDIHLMPGEVRIVPTGVRLMLPKGHWGMVVGKSSIAKQGLDVLGGVIDEGYRGEIGVIMINLQKRSITLKEKQKVAQLIIIPCKHEELKQGEIELNSERGEKGYGSTGAFASWMNNIEEAEINHEKFHSDPEFLRTEFGLPKQVAEEIKRKCPLCIVQGEQVMGKLKVGPGIWQIDCTHLEGKIILVAVNTESGYIWARIIPQETADMTVKYLLQLISEHHVTELQSDNGPNFNNAKVEGMTGFLGIKHKYGIPGNPQSQALVENTNRMLKEWIKKFRGEVTTLDAALALALYALNFKQRGRIGRISPYELLIQQESDRIRDYFSKIPANNIKNSWIYYKDRRDKEWKGPTQVEYWGQGAVLIKHPEHGYMLIPRRHIRRVPEPCTLPEVE</sequence>
<evidence type="ECO:0000256" key="7">
    <source>
        <dbReference type="ARBA" id="ARBA00022723"/>
    </source>
</evidence>
<dbReference type="InterPro" id="IPR003308">
    <property type="entry name" value="Integrase_Zn-bd_dom_N"/>
</dbReference>
<feature type="domain" description="RNase H type-1" evidence="28">
    <location>
        <begin position="618"/>
        <end position="738"/>
    </location>
</feature>
<dbReference type="PROSITE" id="PS50994">
    <property type="entry name" value="INTEGRASE"/>
    <property type="match status" value="1"/>
</dbReference>
<dbReference type="Gene3D" id="3.10.10.10">
    <property type="entry name" value="HIV Type 1 Reverse Transcriptase, subunit A, domain 1"/>
    <property type="match status" value="1"/>
</dbReference>
<dbReference type="InterPro" id="IPR001037">
    <property type="entry name" value="Integrase_C_retrovir"/>
</dbReference>
<dbReference type="Pfam" id="PF00552">
    <property type="entry name" value="IN_DBD_C"/>
    <property type="match status" value="1"/>
</dbReference>
<keyword evidence="12" id="KW-0862">Zinc</keyword>
<dbReference type="Pfam" id="PF00078">
    <property type="entry name" value="RVT_1"/>
    <property type="match status" value="1"/>
</dbReference>
<evidence type="ECO:0000256" key="21">
    <source>
        <dbReference type="ARBA" id="ARBA00023429"/>
    </source>
</evidence>
<dbReference type="Pfam" id="PF06817">
    <property type="entry name" value="RVT_thumb"/>
    <property type="match status" value="1"/>
</dbReference>
<dbReference type="InterPro" id="IPR036397">
    <property type="entry name" value="RNaseH_sf"/>
</dbReference>
<evidence type="ECO:0000259" key="29">
    <source>
        <dbReference type="PROSITE" id="PS50994"/>
    </source>
</evidence>
<evidence type="ECO:0000256" key="5">
    <source>
        <dbReference type="ARBA" id="ARBA00022695"/>
    </source>
</evidence>
<evidence type="ECO:0000256" key="10">
    <source>
        <dbReference type="ARBA" id="ARBA00022771"/>
    </source>
</evidence>
<dbReference type="GO" id="GO:0008270">
    <property type="term" value="F:zinc ion binding"/>
    <property type="evidence" value="ECO:0007669"/>
    <property type="project" value="UniProtKB-KW"/>
</dbReference>
<feature type="domain" description="Integrase-type" evidence="26">
    <location>
        <begin position="874"/>
        <end position="915"/>
    </location>
</feature>
<dbReference type="Pfam" id="PF00692">
    <property type="entry name" value="dUTPase"/>
    <property type="match status" value="1"/>
</dbReference>
<evidence type="ECO:0000256" key="16">
    <source>
        <dbReference type="ARBA" id="ARBA00023172"/>
    </source>
</evidence>
<proteinExistence type="inferred from homology"/>
<accession>Q64F60</accession>
<dbReference type="GO" id="GO:0003677">
    <property type="term" value="F:DNA binding"/>
    <property type="evidence" value="ECO:0007669"/>
    <property type="project" value="UniProtKB-KW"/>
</dbReference>
<dbReference type="InterPro" id="IPR001584">
    <property type="entry name" value="Integrase_cat-core"/>
</dbReference>
<comment type="catalytic activity">
    <reaction evidence="20">
        <text>Endohydrolysis of RNA in RNA/DNA hybrids. Three different cleavage modes: 1. sequence-specific internal cleavage of RNA. Human immunodeficiency virus type 1 and Moloney murine leukemia virus enzymes prefer to cleave the RNA strand one nucleotide away from the RNA-DNA junction. 2. RNA 5'-end directed cleavage 13-19 nucleotides from the RNA end. 3. DNA 3'-end directed cleavage 15-20 nucleotides away from the primer terminus.</text>
        <dbReference type="EC" id="3.1.26.13"/>
    </reaction>
</comment>
<dbReference type="Gene3D" id="2.70.40.10">
    <property type="match status" value="1"/>
</dbReference>
<keyword evidence="18" id="KW-0511">Multifunctional enzyme</keyword>
<evidence type="ECO:0000259" key="30">
    <source>
        <dbReference type="PROSITE" id="PS51027"/>
    </source>
</evidence>
<dbReference type="InterPro" id="IPR012337">
    <property type="entry name" value="RNaseH-like_sf"/>
</dbReference>
<dbReference type="InterPro" id="IPR036157">
    <property type="entry name" value="dUTPase-like_sf"/>
</dbReference>
<dbReference type="InterPro" id="IPR010661">
    <property type="entry name" value="RVT_thumb"/>
</dbReference>
<dbReference type="PROSITE" id="PS50175">
    <property type="entry name" value="ASP_PROT_RETROV"/>
    <property type="match status" value="1"/>
</dbReference>
<dbReference type="Pfam" id="PF00665">
    <property type="entry name" value="rve"/>
    <property type="match status" value="1"/>
</dbReference>
<dbReference type="InterPro" id="IPR010659">
    <property type="entry name" value="RVT_connect"/>
</dbReference>
<dbReference type="MEROPS" id="A02.007"/>
<evidence type="ECO:0000256" key="6">
    <source>
        <dbReference type="ARBA" id="ARBA00022722"/>
    </source>
</evidence>
<evidence type="ECO:0000256" key="4">
    <source>
        <dbReference type="ARBA" id="ARBA00022679"/>
    </source>
</evidence>
<dbReference type="GO" id="GO:0004523">
    <property type="term" value="F:RNA-DNA hybrid ribonuclease activity"/>
    <property type="evidence" value="ECO:0007669"/>
    <property type="project" value="InterPro"/>
</dbReference>
<dbReference type="PANTHER" id="PTHR41694:SF3">
    <property type="entry name" value="RNA-DIRECTED DNA POLYMERASE-RELATED"/>
    <property type="match status" value="1"/>
</dbReference>
<evidence type="ECO:0000256" key="18">
    <source>
        <dbReference type="ARBA" id="ARBA00023268"/>
    </source>
</evidence>
<keyword evidence="16" id="KW-0233">DNA recombination</keyword>
<dbReference type="GO" id="GO:0006310">
    <property type="term" value="P:DNA recombination"/>
    <property type="evidence" value="ECO:0007669"/>
    <property type="project" value="UniProtKB-KW"/>
</dbReference>
<dbReference type="GO" id="GO:0003964">
    <property type="term" value="F:RNA-directed DNA polymerase activity"/>
    <property type="evidence" value="ECO:0007669"/>
    <property type="project" value="UniProtKB-KW"/>
</dbReference>
<keyword evidence="7" id="KW-0479">Metal-binding</keyword>
<dbReference type="PROSITE" id="PS51027">
    <property type="entry name" value="INTEGRASE_DBD"/>
    <property type="match status" value="1"/>
</dbReference>
<evidence type="ECO:0000256" key="2">
    <source>
        <dbReference type="ARBA" id="ARBA00009555"/>
    </source>
</evidence>
<name>Q64F60_9RETR</name>
<keyword evidence="5" id="KW-0548">Nucleotidyltransferase</keyword>
<keyword evidence="10 23" id="KW-0863">Zinc-finger</keyword>
<evidence type="ECO:0000256" key="14">
    <source>
        <dbReference type="ARBA" id="ARBA00022918"/>
    </source>
</evidence>
<evidence type="ECO:0000256" key="20">
    <source>
        <dbReference type="ARBA" id="ARBA00023415"/>
    </source>
</evidence>
<dbReference type="InterPro" id="IPR002156">
    <property type="entry name" value="RNaseH_domain"/>
</dbReference>
<dbReference type="InterPro" id="IPR000477">
    <property type="entry name" value="RT_dom"/>
</dbReference>
<evidence type="ECO:0000256" key="1">
    <source>
        <dbReference type="ARBA" id="ARBA00000379"/>
    </source>
</evidence>
<dbReference type="Gene3D" id="1.10.10.200">
    <property type="match status" value="1"/>
</dbReference>
<dbReference type="PROSITE" id="PS50876">
    <property type="entry name" value="ZF_INTEGRASE"/>
    <property type="match status" value="1"/>
</dbReference>
<evidence type="ECO:0000256" key="3">
    <source>
        <dbReference type="ARBA" id="ARBA00022670"/>
    </source>
</evidence>
<comment type="catalytic activity">
    <reaction evidence="1">
        <text>3'-end directed exonucleolytic cleavage of viral RNA-DNA hybrid.</text>
        <dbReference type="EC" id="3.1.13.2"/>
    </reaction>
</comment>
<dbReference type="SUPFAM" id="SSF46919">
    <property type="entry name" value="N-terminal Zn binding domain of HIV integrase"/>
    <property type="match status" value="1"/>
</dbReference>
<dbReference type="CDD" id="cd07557">
    <property type="entry name" value="trimeric_dUTPase"/>
    <property type="match status" value="1"/>
</dbReference>
<evidence type="ECO:0000259" key="26">
    <source>
        <dbReference type="PROSITE" id="PS50876"/>
    </source>
</evidence>
<dbReference type="SUPFAM" id="SSF53098">
    <property type="entry name" value="Ribonuclease H-like"/>
    <property type="match status" value="2"/>
</dbReference>
<keyword evidence="14" id="KW-0695">RNA-directed DNA polymerase</keyword>
<keyword evidence="8" id="KW-0064">Aspartyl protease</keyword>
<evidence type="ECO:0000256" key="24">
    <source>
        <dbReference type="PROSITE-ProRule" id="PRU00506"/>
    </source>
</evidence>
<comment type="similarity">
    <text evidence="2">Belongs to the retroviral Pol polyprotein family.</text>
</comment>
<keyword evidence="15" id="KW-0238">DNA-binding</keyword>
<feature type="domain" description="Integrase-type" evidence="30">
    <location>
        <begin position="1094"/>
        <end position="1142"/>
    </location>
</feature>
<dbReference type="Pfam" id="PF00075">
    <property type="entry name" value="RNase_H"/>
    <property type="match status" value="1"/>
</dbReference>
<feature type="domain" description="Reverse transcriptase" evidence="27">
    <location>
        <begin position="225"/>
        <end position="414"/>
    </location>
</feature>
<dbReference type="GO" id="GO:0006508">
    <property type="term" value="P:proteolysis"/>
    <property type="evidence" value="ECO:0007669"/>
    <property type="project" value="UniProtKB-KW"/>
</dbReference>
<dbReference type="InterPro" id="IPR017856">
    <property type="entry name" value="Integrase-like_N"/>
</dbReference>
<dbReference type="SUPFAM" id="SSF50630">
    <property type="entry name" value="Acid proteases"/>
    <property type="match status" value="1"/>
</dbReference>
<keyword evidence="13" id="KW-0229">DNA integration</keyword>
<dbReference type="Gene3D" id="3.30.70.270">
    <property type="match status" value="3"/>
</dbReference>
<dbReference type="PANTHER" id="PTHR41694">
    <property type="entry name" value="ENDOGENOUS RETROVIRUS GROUP K MEMBER POL PROTEIN"/>
    <property type="match status" value="1"/>
</dbReference>
<dbReference type="PROSITE" id="PS50879">
    <property type="entry name" value="RNASE_H_1"/>
    <property type="match status" value="1"/>
</dbReference>
<evidence type="ECO:0000256" key="19">
    <source>
        <dbReference type="ARBA" id="ARBA00023296"/>
    </source>
</evidence>
<dbReference type="SUPFAM" id="SSF51283">
    <property type="entry name" value="dUTPase-like"/>
    <property type="match status" value="1"/>
</dbReference>
<dbReference type="EMBL" id="AY713445">
    <property type="protein sequence ID" value="AAU20798.1"/>
    <property type="molecule type" value="Genomic_RNA"/>
</dbReference>
<reference evidence="31" key="2">
    <citation type="journal article" date="2005" name="Virology">
        <title>Comparative replication kinetics of two cytopathic feline lentiviruses ex vivo.</title>
        <authorList>
            <person name="Sutton C.A."/>
            <person name="Gordnier P.M."/>
            <person name="Avery R.J."/>
            <person name="Casey J.W."/>
        </authorList>
    </citation>
    <scope>NUCLEOTIDE SEQUENCE</scope>
</reference>
<evidence type="ECO:0000256" key="9">
    <source>
        <dbReference type="ARBA" id="ARBA00022759"/>
    </source>
</evidence>
<keyword evidence="9" id="KW-0255">Endonuclease</keyword>
<dbReference type="InterPro" id="IPR043502">
    <property type="entry name" value="DNA/RNA_pol_sf"/>
</dbReference>
<evidence type="ECO:0000256" key="15">
    <source>
        <dbReference type="ARBA" id="ARBA00023125"/>
    </source>
</evidence>
<reference evidence="31" key="1">
    <citation type="submission" date="2004-08" db="EMBL/GenBank/DDBJ databases">
        <title>Feline immunodeficiency virus (FIV) nucleotide sequence.</title>
        <authorList>
            <person name="Barr M.C."/>
            <person name="Avery R.J."/>
            <person name="Sutton C.A."/>
        </authorList>
    </citation>
    <scope>NUCLEOTIDE SEQUENCE</scope>
</reference>
<keyword evidence="4" id="KW-0808">Transferase</keyword>
<dbReference type="InterPro" id="IPR036862">
    <property type="entry name" value="Integrase_C_dom_sf_retrovir"/>
</dbReference>
<evidence type="ECO:0000259" key="25">
    <source>
        <dbReference type="PROSITE" id="PS50175"/>
    </source>
</evidence>
<evidence type="ECO:0000256" key="8">
    <source>
        <dbReference type="ARBA" id="ARBA00022750"/>
    </source>
</evidence>
<dbReference type="GO" id="GO:0004190">
    <property type="term" value="F:aspartic-type endopeptidase activity"/>
    <property type="evidence" value="ECO:0007669"/>
    <property type="project" value="UniProtKB-KW"/>
</dbReference>
<dbReference type="GO" id="GO:0035613">
    <property type="term" value="F:RNA stem-loop binding"/>
    <property type="evidence" value="ECO:0007669"/>
    <property type="project" value="TreeGrafter"/>
</dbReference>
<dbReference type="Pfam" id="PF02022">
    <property type="entry name" value="Integrase_Zn"/>
    <property type="match status" value="1"/>
</dbReference>
<dbReference type="Gene3D" id="3.30.420.10">
    <property type="entry name" value="Ribonuclease H-like superfamily/Ribonuclease H"/>
    <property type="match status" value="2"/>
</dbReference>
<keyword evidence="19" id="KW-1160">Virus entry into host cell</keyword>
<protein>
    <recommendedName>
        <fullName evidence="22">Pol polyprotein</fullName>
    </recommendedName>
</protein>
<dbReference type="GO" id="GO:0015074">
    <property type="term" value="P:DNA integration"/>
    <property type="evidence" value="ECO:0007669"/>
    <property type="project" value="UniProtKB-KW"/>
</dbReference>
<feature type="DNA-binding region" description="Integrase-type" evidence="24">
    <location>
        <begin position="1094"/>
        <end position="1142"/>
    </location>
</feature>
<dbReference type="InterPro" id="IPR021109">
    <property type="entry name" value="Peptidase_aspartic_dom_sf"/>
</dbReference>
<evidence type="ECO:0000256" key="17">
    <source>
        <dbReference type="ARBA" id="ARBA00023195"/>
    </source>
</evidence>
<dbReference type="Pfam" id="PF00077">
    <property type="entry name" value="RVP"/>
    <property type="match status" value="1"/>
</dbReference>
<keyword evidence="17" id="KW-1179">Viral genome integration</keyword>
<dbReference type="SUPFAM" id="SSF50122">
    <property type="entry name" value="DNA-binding domain of retroviral integrase"/>
    <property type="match status" value="1"/>
</dbReference>
<dbReference type="PROSITE" id="PS50878">
    <property type="entry name" value="RT_POL"/>
    <property type="match status" value="1"/>
</dbReference>
<evidence type="ECO:0000256" key="22">
    <source>
        <dbReference type="ARBA" id="ARBA00023479"/>
    </source>
</evidence>
<evidence type="ECO:0000256" key="13">
    <source>
        <dbReference type="ARBA" id="ARBA00022908"/>
    </source>
</evidence>
<dbReference type="GO" id="GO:0044826">
    <property type="term" value="P:viral genome integration into host DNA"/>
    <property type="evidence" value="ECO:0007669"/>
    <property type="project" value="UniProtKB-KW"/>
</dbReference>
<evidence type="ECO:0000256" key="11">
    <source>
        <dbReference type="ARBA" id="ARBA00022801"/>
    </source>
</evidence>